<feature type="non-terminal residue" evidence="3">
    <location>
        <position position="195"/>
    </location>
</feature>
<comment type="caution">
    <text evidence="3">The sequence shown here is derived from an EMBL/GenBank/DDBJ whole genome shotgun (WGS) entry which is preliminary data.</text>
</comment>
<dbReference type="Pfam" id="PF00635">
    <property type="entry name" value="Motile_Sperm"/>
    <property type="match status" value="1"/>
</dbReference>
<dbReference type="OrthoDB" id="264603at2759"/>
<gene>
    <name evidence="3" type="ORF">CFOL_v3_26369</name>
</gene>
<dbReference type="AlphaFoldDB" id="A0A1Q3CSA2"/>
<evidence type="ECO:0000313" key="4">
    <source>
        <dbReference type="Proteomes" id="UP000187406"/>
    </source>
</evidence>
<accession>A0A1Q3CSA2</accession>
<organism evidence="3 4">
    <name type="scientific">Cephalotus follicularis</name>
    <name type="common">Albany pitcher plant</name>
    <dbReference type="NCBI Taxonomy" id="3775"/>
    <lineage>
        <taxon>Eukaryota</taxon>
        <taxon>Viridiplantae</taxon>
        <taxon>Streptophyta</taxon>
        <taxon>Embryophyta</taxon>
        <taxon>Tracheophyta</taxon>
        <taxon>Spermatophyta</taxon>
        <taxon>Magnoliopsida</taxon>
        <taxon>eudicotyledons</taxon>
        <taxon>Gunneridae</taxon>
        <taxon>Pentapetalae</taxon>
        <taxon>rosids</taxon>
        <taxon>fabids</taxon>
        <taxon>Oxalidales</taxon>
        <taxon>Cephalotaceae</taxon>
        <taxon>Cephalotus</taxon>
    </lineage>
</organism>
<dbReference type="GO" id="GO:0061817">
    <property type="term" value="P:endoplasmic reticulum-plasma membrane tethering"/>
    <property type="evidence" value="ECO:0007669"/>
    <property type="project" value="TreeGrafter"/>
</dbReference>
<dbReference type="InterPro" id="IPR013783">
    <property type="entry name" value="Ig-like_fold"/>
</dbReference>
<evidence type="ECO:0000256" key="1">
    <source>
        <dbReference type="ARBA" id="ARBA00008932"/>
    </source>
</evidence>
<dbReference type="PROSITE" id="PS50202">
    <property type="entry name" value="MSP"/>
    <property type="match status" value="1"/>
</dbReference>
<dbReference type="GO" id="GO:0005886">
    <property type="term" value="C:plasma membrane"/>
    <property type="evidence" value="ECO:0007669"/>
    <property type="project" value="TreeGrafter"/>
</dbReference>
<comment type="similarity">
    <text evidence="1">Belongs to the VAMP-associated protein (VAP) (TC 9.B.17) family.</text>
</comment>
<name>A0A1Q3CSA2_CEPFO</name>
<dbReference type="InParanoid" id="A0A1Q3CSA2"/>
<feature type="domain" description="MSP" evidence="2">
    <location>
        <begin position="1"/>
        <end position="89"/>
    </location>
</feature>
<dbReference type="InterPro" id="IPR000535">
    <property type="entry name" value="MSP_dom"/>
</dbReference>
<dbReference type="STRING" id="3775.A0A1Q3CSA2"/>
<dbReference type="InterPro" id="IPR008962">
    <property type="entry name" value="PapD-like_sf"/>
</dbReference>
<dbReference type="GO" id="GO:0005789">
    <property type="term" value="C:endoplasmic reticulum membrane"/>
    <property type="evidence" value="ECO:0007669"/>
    <property type="project" value="InterPro"/>
</dbReference>
<dbReference type="SUPFAM" id="SSF49354">
    <property type="entry name" value="PapD-like"/>
    <property type="match status" value="1"/>
</dbReference>
<dbReference type="PANTHER" id="PTHR10809:SF148">
    <property type="entry name" value="OS01G0936800 PROTEIN"/>
    <property type="match status" value="1"/>
</dbReference>
<dbReference type="Gene3D" id="2.60.40.10">
    <property type="entry name" value="Immunoglobulins"/>
    <property type="match status" value="1"/>
</dbReference>
<dbReference type="GO" id="GO:0090158">
    <property type="term" value="P:endoplasmic reticulum membrane organization"/>
    <property type="evidence" value="ECO:0007669"/>
    <property type="project" value="TreeGrafter"/>
</dbReference>
<sequence>ICCQVKRASPKKYCVRPNTGIIKPKATCDFTVTMQAQQVAPQDLGCKDKFLIQSTVVPFGTIEEDITSEMFAKDSGKFIEDMKLRVVLVSPPSPVLLPINRELKQETCHETSMQKDGVLNGVENFCPPHRAIGNVERFEAAMDTDELIATKCLEARLAEDVEEIKPAKDTVALKMAGDFEKLKLRLNAMDLKMKE</sequence>
<keyword evidence="4" id="KW-1185">Reference proteome</keyword>
<feature type="non-terminal residue" evidence="3">
    <location>
        <position position="1"/>
    </location>
</feature>
<dbReference type="EMBL" id="BDDD01002752">
    <property type="protein sequence ID" value="GAV82918.1"/>
    <property type="molecule type" value="Genomic_DNA"/>
</dbReference>
<dbReference type="InterPro" id="IPR016763">
    <property type="entry name" value="VAP"/>
</dbReference>
<evidence type="ECO:0000313" key="3">
    <source>
        <dbReference type="EMBL" id="GAV82918.1"/>
    </source>
</evidence>
<dbReference type="PANTHER" id="PTHR10809">
    <property type="entry name" value="VESICLE-ASSOCIATED MEMBRANE PROTEIN-ASSOCIATED PROTEIN"/>
    <property type="match status" value="1"/>
</dbReference>
<evidence type="ECO:0000259" key="2">
    <source>
        <dbReference type="PROSITE" id="PS50202"/>
    </source>
</evidence>
<protein>
    <submittedName>
        <fullName evidence="3">Motile_Sperm domain-containing protein</fullName>
    </submittedName>
</protein>
<dbReference type="Proteomes" id="UP000187406">
    <property type="component" value="Unassembled WGS sequence"/>
</dbReference>
<reference evidence="4" key="1">
    <citation type="submission" date="2016-04" db="EMBL/GenBank/DDBJ databases">
        <title>Cephalotus genome sequencing.</title>
        <authorList>
            <person name="Fukushima K."/>
            <person name="Hasebe M."/>
            <person name="Fang X."/>
        </authorList>
    </citation>
    <scope>NUCLEOTIDE SEQUENCE [LARGE SCALE GENOMIC DNA]</scope>
    <source>
        <strain evidence="4">cv. St1</strain>
    </source>
</reference>
<proteinExistence type="inferred from homology"/>